<protein>
    <submittedName>
        <fullName evidence="2">Uncharacterized protein</fullName>
    </submittedName>
</protein>
<dbReference type="EMBL" id="ML734600">
    <property type="protein sequence ID" value="KAB8246417.1"/>
    <property type="molecule type" value="Genomic_DNA"/>
</dbReference>
<sequence length="84" mass="9521">MQVTTSLQRGTLLASKSYPVLFLLVVSFLCTYSATITLFPSSKQSIDANLRISLRKWIVRRAWAKEAGVGSETMSTWCYEWQVV</sequence>
<dbReference type="AlphaFoldDB" id="A0A5N6GX70"/>
<gene>
    <name evidence="2" type="ORF">BDV35DRAFT_228968</name>
</gene>
<keyword evidence="1" id="KW-0812">Transmembrane</keyword>
<proteinExistence type="predicted"/>
<evidence type="ECO:0000313" key="2">
    <source>
        <dbReference type="EMBL" id="KAB8246417.1"/>
    </source>
</evidence>
<organism evidence="2">
    <name type="scientific">Aspergillus flavus</name>
    <dbReference type="NCBI Taxonomy" id="5059"/>
    <lineage>
        <taxon>Eukaryota</taxon>
        <taxon>Fungi</taxon>
        <taxon>Dikarya</taxon>
        <taxon>Ascomycota</taxon>
        <taxon>Pezizomycotina</taxon>
        <taxon>Eurotiomycetes</taxon>
        <taxon>Eurotiomycetidae</taxon>
        <taxon>Eurotiales</taxon>
        <taxon>Aspergillaceae</taxon>
        <taxon>Aspergillus</taxon>
        <taxon>Aspergillus subgen. Circumdati</taxon>
    </lineage>
</organism>
<name>A0A5N6GX70_ASPFL</name>
<feature type="transmembrane region" description="Helical" evidence="1">
    <location>
        <begin position="20"/>
        <end position="39"/>
    </location>
</feature>
<dbReference type="Proteomes" id="UP000325434">
    <property type="component" value="Unassembled WGS sequence"/>
</dbReference>
<accession>A0A5N6GX70</accession>
<keyword evidence="1" id="KW-0472">Membrane</keyword>
<reference evidence="2" key="1">
    <citation type="submission" date="2019-04" db="EMBL/GenBank/DDBJ databases">
        <title>Friends and foes A comparative genomics study of 23 Aspergillus species from section Flavi.</title>
        <authorList>
            <consortium name="DOE Joint Genome Institute"/>
            <person name="Kjaerbolling I."/>
            <person name="Vesth T."/>
            <person name="Frisvad J.C."/>
            <person name="Nybo J.L."/>
            <person name="Theobald S."/>
            <person name="Kildgaard S."/>
            <person name="Isbrandt T."/>
            <person name="Kuo A."/>
            <person name="Sato A."/>
            <person name="Lyhne E.K."/>
            <person name="Kogle M.E."/>
            <person name="Wiebenga A."/>
            <person name="Kun R.S."/>
            <person name="Lubbers R.J."/>
            <person name="Makela M.R."/>
            <person name="Barry K."/>
            <person name="Chovatia M."/>
            <person name="Clum A."/>
            <person name="Daum C."/>
            <person name="Haridas S."/>
            <person name="He G."/>
            <person name="LaButti K."/>
            <person name="Lipzen A."/>
            <person name="Mondo S."/>
            <person name="Riley R."/>
            <person name="Salamov A."/>
            <person name="Simmons B.A."/>
            <person name="Magnuson J.K."/>
            <person name="Henrissat B."/>
            <person name="Mortensen U.H."/>
            <person name="Larsen T.O."/>
            <person name="Devries R.P."/>
            <person name="Grigoriev I.V."/>
            <person name="Machida M."/>
            <person name="Baker S.E."/>
            <person name="Andersen M.R."/>
        </authorList>
    </citation>
    <scope>NUCLEOTIDE SEQUENCE [LARGE SCALE GENOMIC DNA]</scope>
    <source>
        <strain evidence="2">CBS 121.62</strain>
    </source>
</reference>
<keyword evidence="1" id="KW-1133">Transmembrane helix</keyword>
<evidence type="ECO:0000256" key="1">
    <source>
        <dbReference type="SAM" id="Phobius"/>
    </source>
</evidence>